<gene>
    <name evidence="9" type="primary">hisC</name>
    <name evidence="11" type="ORF">SAMN05660742_10247</name>
</gene>
<dbReference type="EC" id="2.6.1.9" evidence="9"/>
<evidence type="ECO:0000256" key="9">
    <source>
        <dbReference type="HAMAP-Rule" id="MF_01023"/>
    </source>
</evidence>
<accession>A0A1H6USE0</accession>
<comment type="cofactor">
    <cofactor evidence="1 9">
        <name>pyridoxal 5'-phosphate</name>
        <dbReference type="ChEBI" id="CHEBI:597326"/>
    </cofactor>
</comment>
<dbReference type="PANTHER" id="PTHR42885:SF2">
    <property type="entry name" value="HISTIDINOL-PHOSPHATE AMINOTRANSFERASE"/>
    <property type="match status" value="1"/>
</dbReference>
<comment type="pathway">
    <text evidence="9">Amino-acid biosynthesis; L-histidine biosynthesis; L-histidine from 5-phospho-alpha-D-ribose 1-diphosphate: step 7/9.</text>
</comment>
<dbReference type="HAMAP" id="MF_01023">
    <property type="entry name" value="HisC_aminotrans_2"/>
    <property type="match status" value="1"/>
</dbReference>
<dbReference type="GO" id="GO:0004400">
    <property type="term" value="F:histidinol-phosphate transaminase activity"/>
    <property type="evidence" value="ECO:0007669"/>
    <property type="project" value="UniProtKB-UniRule"/>
</dbReference>
<dbReference type="InterPro" id="IPR005861">
    <property type="entry name" value="HisP_aminotrans"/>
</dbReference>
<comment type="similarity">
    <text evidence="2 9">Belongs to the class-II pyridoxal-phosphate-dependent aminotransferase family. Histidinol-phosphate aminotransferase subfamily.</text>
</comment>
<evidence type="ECO:0000256" key="7">
    <source>
        <dbReference type="ARBA" id="ARBA00022898"/>
    </source>
</evidence>
<protein>
    <recommendedName>
        <fullName evidence="9">Histidinol-phosphate aminotransferase</fullName>
        <ecNumber evidence="9">2.6.1.9</ecNumber>
    </recommendedName>
    <alternativeName>
        <fullName evidence="9">Imidazole acetol-phosphate transaminase</fullName>
    </alternativeName>
</protein>
<evidence type="ECO:0000256" key="5">
    <source>
        <dbReference type="ARBA" id="ARBA00022605"/>
    </source>
</evidence>
<evidence type="ECO:0000256" key="8">
    <source>
        <dbReference type="ARBA" id="ARBA00023102"/>
    </source>
</evidence>
<keyword evidence="5 9" id="KW-0028">Amino-acid biosynthesis</keyword>
<dbReference type="PANTHER" id="PTHR42885">
    <property type="entry name" value="HISTIDINOL-PHOSPHATE AMINOTRANSFERASE-RELATED"/>
    <property type="match status" value="1"/>
</dbReference>
<dbReference type="Gene3D" id="3.90.1150.10">
    <property type="entry name" value="Aspartate Aminotransferase, domain 1"/>
    <property type="match status" value="1"/>
</dbReference>
<dbReference type="NCBIfam" id="TIGR01141">
    <property type="entry name" value="hisC"/>
    <property type="match status" value="1"/>
</dbReference>
<keyword evidence="6 9" id="KW-0808">Transferase</keyword>
<dbReference type="EMBL" id="FNZK01000002">
    <property type="protein sequence ID" value="SEI95158.1"/>
    <property type="molecule type" value="Genomic_DNA"/>
</dbReference>
<dbReference type="UniPathway" id="UPA00031">
    <property type="reaction ID" value="UER00012"/>
</dbReference>
<dbReference type="Pfam" id="PF00155">
    <property type="entry name" value="Aminotran_1_2"/>
    <property type="match status" value="1"/>
</dbReference>
<keyword evidence="7 9" id="KW-0663">Pyridoxal phosphate</keyword>
<comment type="catalytic activity">
    <reaction evidence="9">
        <text>L-histidinol phosphate + 2-oxoglutarate = 3-(imidazol-4-yl)-2-oxopropyl phosphate + L-glutamate</text>
        <dbReference type="Rhea" id="RHEA:23744"/>
        <dbReference type="ChEBI" id="CHEBI:16810"/>
        <dbReference type="ChEBI" id="CHEBI:29985"/>
        <dbReference type="ChEBI" id="CHEBI:57766"/>
        <dbReference type="ChEBI" id="CHEBI:57980"/>
        <dbReference type="EC" id="2.6.1.9"/>
    </reaction>
</comment>
<keyword evidence="12" id="KW-1185">Reference proteome</keyword>
<dbReference type="GO" id="GO:0030170">
    <property type="term" value="F:pyridoxal phosphate binding"/>
    <property type="evidence" value="ECO:0007669"/>
    <property type="project" value="InterPro"/>
</dbReference>
<reference evidence="11 12" key="1">
    <citation type="submission" date="2016-10" db="EMBL/GenBank/DDBJ databases">
        <authorList>
            <person name="de Groot N.N."/>
        </authorList>
    </citation>
    <scope>NUCLEOTIDE SEQUENCE [LARGE SCALE GENOMIC DNA]</scope>
    <source>
        <strain evidence="11 12">DSM 2179</strain>
    </source>
</reference>
<dbReference type="CDD" id="cd00609">
    <property type="entry name" value="AAT_like"/>
    <property type="match status" value="1"/>
</dbReference>
<evidence type="ECO:0000313" key="12">
    <source>
        <dbReference type="Proteomes" id="UP000199662"/>
    </source>
</evidence>
<dbReference type="InterPro" id="IPR015424">
    <property type="entry name" value="PyrdxlP-dep_Trfase"/>
</dbReference>
<evidence type="ECO:0000259" key="10">
    <source>
        <dbReference type="Pfam" id="PF00155"/>
    </source>
</evidence>
<keyword evidence="4 9" id="KW-0032">Aminotransferase</keyword>
<dbReference type="SUPFAM" id="SSF53383">
    <property type="entry name" value="PLP-dependent transferases"/>
    <property type="match status" value="1"/>
</dbReference>
<dbReference type="Gene3D" id="3.40.640.10">
    <property type="entry name" value="Type I PLP-dependent aspartate aminotransferase-like (Major domain)"/>
    <property type="match status" value="1"/>
</dbReference>
<sequence length="352" mass="40044">MLKYRDGLADLPTYDTTEEDWNIKINANECNMNLPPIVEDRVMGRLSRLEFNRYPNTEMDDLKEQIAANFGLQTENILIGNGSSEILEKLFFAFGGKNRKIVYPQPSFSMYGIYVKYSESMGVPVELEEDYSLDAEKFITAVKSSKAALAVICTPNNPTGNVVPLGTIEYIAQNITCPFVIDEAYVEFYGESAAGLLSKYPQLIVARTFSKAYGLAAARVGYMLAAKEITAMIDKACMPYHVNVLSLVTADIVYQMRHEFVPRIQMFIAERKRMIKQLKTLPALTVYPSETNFILIKYDKAVELNEYLENIRIGVRSFGNAPRLTNCLRITIGRREENDEWFKALKDFMERV</sequence>
<dbReference type="InterPro" id="IPR015422">
    <property type="entry name" value="PyrdxlP-dep_Trfase_small"/>
</dbReference>
<comment type="subunit">
    <text evidence="3 9">Homodimer.</text>
</comment>
<dbReference type="GO" id="GO:0000105">
    <property type="term" value="P:L-histidine biosynthetic process"/>
    <property type="evidence" value="ECO:0007669"/>
    <property type="project" value="UniProtKB-UniRule"/>
</dbReference>
<feature type="domain" description="Aminotransferase class I/classII large" evidence="10">
    <location>
        <begin position="43"/>
        <end position="344"/>
    </location>
</feature>
<name>A0A1H6USE0_9FIRM</name>
<dbReference type="AlphaFoldDB" id="A0A1H6USE0"/>
<proteinExistence type="inferred from homology"/>
<keyword evidence="8 9" id="KW-0368">Histidine biosynthesis</keyword>
<evidence type="ECO:0000256" key="4">
    <source>
        <dbReference type="ARBA" id="ARBA00022576"/>
    </source>
</evidence>
<dbReference type="RefSeq" id="WP_091828795.1">
    <property type="nucleotide sequence ID" value="NZ_FNZK01000002.1"/>
</dbReference>
<evidence type="ECO:0000256" key="6">
    <source>
        <dbReference type="ARBA" id="ARBA00022679"/>
    </source>
</evidence>
<evidence type="ECO:0000313" key="11">
    <source>
        <dbReference type="EMBL" id="SEI95158.1"/>
    </source>
</evidence>
<dbReference type="InterPro" id="IPR001917">
    <property type="entry name" value="Aminotrans_II_pyridoxalP_BS"/>
</dbReference>
<dbReference type="InterPro" id="IPR004839">
    <property type="entry name" value="Aminotransferase_I/II_large"/>
</dbReference>
<dbReference type="PROSITE" id="PS00599">
    <property type="entry name" value="AA_TRANSFER_CLASS_2"/>
    <property type="match status" value="1"/>
</dbReference>
<evidence type="ECO:0000256" key="3">
    <source>
        <dbReference type="ARBA" id="ARBA00011738"/>
    </source>
</evidence>
<dbReference type="Proteomes" id="UP000199662">
    <property type="component" value="Unassembled WGS sequence"/>
</dbReference>
<organism evidence="11 12">
    <name type="scientific">Propionispira arboris</name>
    <dbReference type="NCBI Taxonomy" id="84035"/>
    <lineage>
        <taxon>Bacteria</taxon>
        <taxon>Bacillati</taxon>
        <taxon>Bacillota</taxon>
        <taxon>Negativicutes</taxon>
        <taxon>Selenomonadales</taxon>
        <taxon>Selenomonadaceae</taxon>
        <taxon>Propionispira</taxon>
    </lineage>
</organism>
<dbReference type="InterPro" id="IPR015421">
    <property type="entry name" value="PyrdxlP-dep_Trfase_major"/>
</dbReference>
<dbReference type="STRING" id="84035.SAMN05660742_10247"/>
<feature type="modified residue" description="N6-(pyridoxal phosphate)lysine" evidence="9">
    <location>
        <position position="211"/>
    </location>
</feature>
<evidence type="ECO:0000256" key="2">
    <source>
        <dbReference type="ARBA" id="ARBA00007970"/>
    </source>
</evidence>
<evidence type="ECO:0000256" key="1">
    <source>
        <dbReference type="ARBA" id="ARBA00001933"/>
    </source>
</evidence>